<keyword evidence="2" id="KW-0808">Transferase</keyword>
<dbReference type="Gene3D" id="3.40.50.2000">
    <property type="entry name" value="Glycogen Phosphorylase B"/>
    <property type="match status" value="1"/>
</dbReference>
<dbReference type="PANTHER" id="PTHR44998">
    <property type="match status" value="1"/>
</dbReference>
<comment type="pathway">
    <text evidence="1">Protein modification; protein glycosylation.</text>
</comment>
<dbReference type="STRING" id="1867956.BJF95_21570"/>
<sequence length="589" mass="65322">MIASHSGPEAARLLGDALLKMQILDGAVQAYQFAAECAQEPERSDLLAQAAFVALDANRSPAEPEQIKQYVAALAASSVIIHLQRAAEILLGDPRNPLVLSVLQKLRKLQPNDNYVRLTLLRLAREHCDYAILKEEEPLLRAELLAGQTDCLAEEPPHSSIMWEEDEALNRLAASIGSITPITPQMQAQRRNQPHQWGDKIRIGYLSCDLWDDHATMRLFRSVLTAHDPAKFDVTLFCYTPEKLLGFDLGGRKDWGNIISIEAMNDDEAASSIRAKNIDILVDLKGHTRGTRSQLMNRPLAPVHVQWLGFPGTCIEVDCDYAIGDRFVLPASSAPHYHEKFCRLPECYQPNDPIHRPLPLAAKRTALGLPADRVIIAAFNAQKKNSLTTMALWAEVLKANPKALLWLMIDGNHARQSTAAHFKTLGIKQSQLLFAPKMAYAGHLARVQAADFAIDTFPCNGHTTTSDMLWAGLPVITKRGGNFAARVSESLLNAMGLNDLVADDDASFVELASALVQNPQKLADLKAHLNEQRFQSPLFDSERFCRHLERAYDMMIERAKARQAPDHFDVPVLPARQGSFHSLRAQSAS</sequence>
<gene>
    <name evidence="6" type="ORF">BJF95_21570</name>
</gene>
<evidence type="ECO:0000256" key="4">
    <source>
        <dbReference type="ARBA" id="ARBA00022803"/>
    </source>
</evidence>
<dbReference type="GO" id="GO:0016740">
    <property type="term" value="F:transferase activity"/>
    <property type="evidence" value="ECO:0007669"/>
    <property type="project" value="UniProtKB-KW"/>
</dbReference>
<reference evidence="6 7" key="1">
    <citation type="submission" date="2016-09" db="EMBL/GenBank/DDBJ databases">
        <title>Rhizobium oryziradicis sp. nov., isolated from the root of rice.</title>
        <authorList>
            <person name="Zhao J."/>
            <person name="Zhang X."/>
        </authorList>
    </citation>
    <scope>NUCLEOTIDE SEQUENCE [LARGE SCALE GENOMIC DNA]</scope>
    <source>
        <strain evidence="6 7">N19</strain>
    </source>
</reference>
<evidence type="ECO:0000259" key="5">
    <source>
        <dbReference type="Pfam" id="PF13844"/>
    </source>
</evidence>
<evidence type="ECO:0000256" key="1">
    <source>
        <dbReference type="ARBA" id="ARBA00004922"/>
    </source>
</evidence>
<accession>A0A1Q8ZNJ3</accession>
<evidence type="ECO:0000256" key="2">
    <source>
        <dbReference type="ARBA" id="ARBA00022679"/>
    </source>
</evidence>
<organism evidence="6 7">
    <name type="scientific">Rhizobium oryziradicis</name>
    <dbReference type="NCBI Taxonomy" id="1867956"/>
    <lineage>
        <taxon>Bacteria</taxon>
        <taxon>Pseudomonadati</taxon>
        <taxon>Pseudomonadota</taxon>
        <taxon>Alphaproteobacteria</taxon>
        <taxon>Hyphomicrobiales</taxon>
        <taxon>Rhizobiaceae</taxon>
        <taxon>Rhizobium/Agrobacterium group</taxon>
        <taxon>Rhizobium</taxon>
    </lineage>
</organism>
<name>A0A1Q8ZNJ3_9HYPH</name>
<evidence type="ECO:0000256" key="3">
    <source>
        <dbReference type="ARBA" id="ARBA00022737"/>
    </source>
</evidence>
<evidence type="ECO:0000313" key="6">
    <source>
        <dbReference type="EMBL" id="OLP43465.1"/>
    </source>
</evidence>
<keyword evidence="3" id="KW-0677">Repeat</keyword>
<dbReference type="Pfam" id="PF13844">
    <property type="entry name" value="Glyco_transf_41"/>
    <property type="match status" value="2"/>
</dbReference>
<dbReference type="SUPFAM" id="SSF53756">
    <property type="entry name" value="UDP-Glycosyltransferase/glycogen phosphorylase"/>
    <property type="match status" value="1"/>
</dbReference>
<dbReference type="InterPro" id="IPR029489">
    <property type="entry name" value="OGT/SEC/SPY_C"/>
</dbReference>
<dbReference type="PANTHER" id="PTHR44998:SF1">
    <property type="entry name" value="UDP-N-ACETYLGLUCOSAMINE--PEPTIDE N-ACETYLGLUCOSAMINYLTRANSFERASE 110 KDA SUBUNIT"/>
    <property type="match status" value="1"/>
</dbReference>
<dbReference type="EMBL" id="MKIM01000028">
    <property type="protein sequence ID" value="OLP43465.1"/>
    <property type="molecule type" value="Genomic_DNA"/>
</dbReference>
<dbReference type="Gene3D" id="3.40.50.11380">
    <property type="match status" value="1"/>
</dbReference>
<feature type="domain" description="O-GlcNAc transferase C-terminal" evidence="5">
    <location>
        <begin position="362"/>
        <end position="548"/>
    </location>
</feature>
<proteinExistence type="predicted"/>
<feature type="domain" description="O-GlcNAc transferase C-terminal" evidence="5">
    <location>
        <begin position="194"/>
        <end position="348"/>
    </location>
</feature>
<dbReference type="Proteomes" id="UP000186894">
    <property type="component" value="Unassembled WGS sequence"/>
</dbReference>
<evidence type="ECO:0000313" key="7">
    <source>
        <dbReference type="Proteomes" id="UP000186894"/>
    </source>
</evidence>
<keyword evidence="4" id="KW-0802">TPR repeat</keyword>
<dbReference type="AlphaFoldDB" id="A0A1Q8ZNJ3"/>
<comment type="caution">
    <text evidence="6">The sequence shown here is derived from an EMBL/GenBank/DDBJ whole genome shotgun (WGS) entry which is preliminary data.</text>
</comment>
<protein>
    <recommendedName>
        <fullName evidence="5">O-GlcNAc transferase C-terminal domain-containing protein</fullName>
    </recommendedName>
</protein>
<keyword evidence="7" id="KW-1185">Reference proteome</keyword>